<evidence type="ECO:0000313" key="1">
    <source>
        <dbReference type="EMBL" id="TKC93670.1"/>
    </source>
</evidence>
<dbReference type="EMBL" id="SSMQ01000118">
    <property type="protein sequence ID" value="TKC93670.1"/>
    <property type="molecule type" value="Genomic_DNA"/>
</dbReference>
<dbReference type="InterPro" id="IPR011989">
    <property type="entry name" value="ARM-like"/>
</dbReference>
<comment type="caution">
    <text evidence="1">The sequence shown here is derived from an EMBL/GenBank/DDBJ whole genome shotgun (WGS) entry which is preliminary data.</text>
</comment>
<name>A0A4V5PLI6_9BACT</name>
<accession>A0A4V5PLI6</accession>
<organism evidence="1 2">
    <name type="scientific">Polyangium fumosum</name>
    <dbReference type="NCBI Taxonomy" id="889272"/>
    <lineage>
        <taxon>Bacteria</taxon>
        <taxon>Pseudomonadati</taxon>
        <taxon>Myxococcota</taxon>
        <taxon>Polyangia</taxon>
        <taxon>Polyangiales</taxon>
        <taxon>Polyangiaceae</taxon>
        <taxon>Polyangium</taxon>
    </lineage>
</organism>
<dbReference type="RefSeq" id="WP_136936143.1">
    <property type="nucleotide sequence ID" value="NZ_SSMQ01000118.1"/>
</dbReference>
<proteinExistence type="predicted"/>
<keyword evidence="2" id="KW-1185">Reference proteome</keyword>
<sequence length="797" mass="84628">MTLSVVGLGLCSPAGALVRDHVFFPRANAPPPAPAPFVLADGRPFEVGYARFVPPDLDLPDRLIALGRIALEEARPAPGMPLVVCLPAPCEGLPAALLDDVASRLAAVAESSRVECFTGAAGVFDALARIDAHGWPGAVIVGVDSFFHADRAAALAARPPGPFAPARLWPAEGAGALVVVRGMRKDASTILMSKTARGRGTDDDDEPVDAAALTNLLADLPEGTPIRVVFGQDRVDALRAREWEWSAARQASRFHAEALGVCLEAEIGQVGAAAGVMGLVHAFGSVRHGVCPSDSRLLAWALSRDGTRGLALGVGGDSAPGELLHPLAERVRARAVPLDSVVLDESSPSEDVESAFDEATFDPDAALAPANDILPLERPLPESITTSPLVRLDPERLRHVSREAFYAEVVSHCAETLAGMGKARERSPLRGVRDIEQRLLHQIDAIVASGKRALLHLATDWAEHPEDPWRWFGGTIAAMAFEGDEARRLVSRRLDALPDEADAHARRVADALALSEHATLFSLGRALHSSARPIARAIGLSFLAARGALADEEVQRAFEDASPLVRAAALDACAARSPASQRAFLPALRSALLVEDRANAFRAARQLAILGDVEARRVFEDPAVAARLGALVGELYVVAGRTEDAAAAETFFARQTPTPALLSAAGRWGSPAILPRLLQCLADEDLSFAAAEALAVMLGPALPPEEMRDAGAWRRVMASTRLDASKRLRRGLPLSPAVVAEECASGDLARRDLMQRVDELRARLGRLEPVPVWGYAADVEASLAPLLRAAREWKGKG</sequence>
<dbReference type="OrthoDB" id="5506618at2"/>
<dbReference type="Proteomes" id="UP000309215">
    <property type="component" value="Unassembled WGS sequence"/>
</dbReference>
<dbReference type="AlphaFoldDB" id="A0A4V5PLI6"/>
<evidence type="ECO:0000313" key="2">
    <source>
        <dbReference type="Proteomes" id="UP000309215"/>
    </source>
</evidence>
<reference evidence="1 2" key="1">
    <citation type="submission" date="2019-04" db="EMBL/GenBank/DDBJ databases">
        <authorList>
            <person name="Li Y."/>
            <person name="Wang J."/>
        </authorList>
    </citation>
    <scope>NUCLEOTIDE SEQUENCE [LARGE SCALE GENOMIC DNA]</scope>
    <source>
        <strain evidence="1 2">DSM 14668</strain>
    </source>
</reference>
<gene>
    <name evidence="1" type="ORF">E8A74_49195</name>
</gene>
<protein>
    <submittedName>
        <fullName evidence="1">Uncharacterized protein</fullName>
    </submittedName>
</protein>
<dbReference type="Gene3D" id="1.25.10.10">
    <property type="entry name" value="Leucine-rich Repeat Variant"/>
    <property type="match status" value="1"/>
</dbReference>